<evidence type="ECO:0000256" key="4">
    <source>
        <dbReference type="ARBA" id="ARBA00040194"/>
    </source>
</evidence>
<dbReference type="CDD" id="cd00085">
    <property type="entry name" value="HNHc"/>
    <property type="match status" value="1"/>
</dbReference>
<dbReference type="RefSeq" id="WP_066689380.1">
    <property type="nucleotide sequence ID" value="NZ_LQQO01000008.1"/>
</dbReference>
<feature type="domain" description="HNH nuclease" evidence="6">
    <location>
        <begin position="25"/>
        <end position="79"/>
    </location>
</feature>
<comment type="caution">
    <text evidence="7">The sequence shown here is derived from an EMBL/GenBank/DDBJ whole genome shotgun (WGS) entry which is preliminary data.</text>
</comment>
<dbReference type="SMART" id="SM00507">
    <property type="entry name" value="HNHc"/>
    <property type="match status" value="1"/>
</dbReference>
<evidence type="ECO:0000259" key="6">
    <source>
        <dbReference type="SMART" id="SM00507"/>
    </source>
</evidence>
<name>A0ABR5YES6_9SPHN</name>
<evidence type="ECO:0000313" key="8">
    <source>
        <dbReference type="Proteomes" id="UP000076609"/>
    </source>
</evidence>
<accession>A0ABR5YES6</accession>
<evidence type="ECO:0000256" key="5">
    <source>
        <dbReference type="SAM" id="MobiDB-lite"/>
    </source>
</evidence>
<protein>
    <recommendedName>
        <fullName evidence="4">Putative HNH nuclease YajD</fullName>
    </recommendedName>
</protein>
<keyword evidence="1" id="KW-0540">Nuclease</keyword>
<gene>
    <name evidence="7" type="ORF">AVT10_11970</name>
</gene>
<dbReference type="InterPro" id="IPR003615">
    <property type="entry name" value="HNH_nuc"/>
</dbReference>
<keyword evidence="8" id="KW-1185">Reference proteome</keyword>
<dbReference type="EMBL" id="LQQO01000008">
    <property type="protein sequence ID" value="KZE16212.1"/>
    <property type="molecule type" value="Genomic_DNA"/>
</dbReference>
<evidence type="ECO:0000256" key="3">
    <source>
        <dbReference type="ARBA" id="ARBA00038412"/>
    </source>
</evidence>
<reference evidence="8" key="1">
    <citation type="submission" date="2016-01" db="EMBL/GenBank/DDBJ databases">
        <title>Draft genome of Chromobacterium sp. F49.</title>
        <authorList>
            <person name="Hong K.W."/>
        </authorList>
    </citation>
    <scope>NUCLEOTIDE SEQUENCE [LARGE SCALE GENOMIC DNA]</scope>
    <source>
        <strain evidence="8">CN3</strain>
    </source>
</reference>
<keyword evidence="2" id="KW-0378">Hydrolase</keyword>
<dbReference type="PANTHER" id="PTHR41286">
    <property type="entry name" value="HNH NUCLEASE YAJD-RELATED"/>
    <property type="match status" value="1"/>
</dbReference>
<dbReference type="Gene3D" id="1.10.30.50">
    <property type="match status" value="1"/>
</dbReference>
<comment type="similarity">
    <text evidence="3">Belongs to the HNH nuclease family.</text>
</comment>
<evidence type="ECO:0000313" key="7">
    <source>
        <dbReference type="EMBL" id="KZE16212.1"/>
    </source>
</evidence>
<dbReference type="InterPro" id="IPR002711">
    <property type="entry name" value="HNH"/>
</dbReference>
<feature type="region of interest" description="Disordered" evidence="5">
    <location>
        <begin position="79"/>
        <end position="102"/>
    </location>
</feature>
<proteinExistence type="inferred from homology"/>
<sequence>MTARKPWHHGGKSRHERGYGNAWDKLRKQVLNEEPICRACLDERGVVTAATQVDHIKAKADGGTDDRSNLRPLCRPCHDRKSAADRGHRTRTAIGADGWPIE</sequence>
<dbReference type="Proteomes" id="UP000076609">
    <property type="component" value="Unassembled WGS sequence"/>
</dbReference>
<organism evidence="7 8">
    <name type="scientific">Sphingomonas hankookensis</name>
    <dbReference type="NCBI Taxonomy" id="563996"/>
    <lineage>
        <taxon>Bacteria</taxon>
        <taxon>Pseudomonadati</taxon>
        <taxon>Pseudomonadota</taxon>
        <taxon>Alphaproteobacteria</taxon>
        <taxon>Sphingomonadales</taxon>
        <taxon>Sphingomonadaceae</taxon>
        <taxon>Sphingomonas</taxon>
    </lineage>
</organism>
<dbReference type="PANTHER" id="PTHR41286:SF1">
    <property type="entry name" value="HNH NUCLEASE YAJD-RELATED"/>
    <property type="match status" value="1"/>
</dbReference>
<dbReference type="Pfam" id="PF01844">
    <property type="entry name" value="HNH"/>
    <property type="match status" value="1"/>
</dbReference>
<evidence type="ECO:0000256" key="1">
    <source>
        <dbReference type="ARBA" id="ARBA00022722"/>
    </source>
</evidence>
<evidence type="ECO:0000256" key="2">
    <source>
        <dbReference type="ARBA" id="ARBA00022801"/>
    </source>
</evidence>